<evidence type="ECO:0000313" key="2">
    <source>
        <dbReference type="EMBL" id="KIS67704.1"/>
    </source>
</evidence>
<proteinExistence type="predicted"/>
<feature type="region of interest" description="Disordered" evidence="1">
    <location>
        <begin position="1"/>
        <end position="22"/>
    </location>
</feature>
<dbReference type="KEGG" id="uma:UMAG_04205"/>
<reference evidence="2 3" key="1">
    <citation type="journal article" date="2006" name="Nature">
        <title>Insights from the genome of the biotrophic fungal plant pathogen Ustilago maydis.</title>
        <authorList>
            <person name="Kamper J."/>
            <person name="Kahmann R."/>
            <person name="Bolker M."/>
            <person name="Ma L.J."/>
            <person name="Brefort T."/>
            <person name="Saville B.J."/>
            <person name="Banuett F."/>
            <person name="Kronstad J.W."/>
            <person name="Gold S.E."/>
            <person name="Muller O."/>
            <person name="Perlin M.H."/>
            <person name="Wosten H.A."/>
            <person name="de Vries R."/>
            <person name="Ruiz-Herrera J."/>
            <person name="Reynaga-Pena C.G."/>
            <person name="Snetselaar K."/>
            <person name="McCann M."/>
            <person name="Perez-Martin J."/>
            <person name="Feldbrugge M."/>
            <person name="Basse C.W."/>
            <person name="Steinberg G."/>
            <person name="Ibeas J.I."/>
            <person name="Holloman W."/>
            <person name="Guzman P."/>
            <person name="Farman M."/>
            <person name="Stajich J.E."/>
            <person name="Sentandreu R."/>
            <person name="Gonzalez-Prieto J.M."/>
            <person name="Kennell J.C."/>
            <person name="Molina L."/>
            <person name="Schirawski J."/>
            <person name="Mendoza-Mendoza A."/>
            <person name="Greilinger D."/>
            <person name="Munch K."/>
            <person name="Rossel N."/>
            <person name="Scherer M."/>
            <person name="Vranes M."/>
            <person name="Ladendorf O."/>
            <person name="Vincon V."/>
            <person name="Fuchs U."/>
            <person name="Sandrock B."/>
            <person name="Meng S."/>
            <person name="Ho E.C."/>
            <person name="Cahill M.J."/>
            <person name="Boyce K.J."/>
            <person name="Klose J."/>
            <person name="Klosterman S.J."/>
            <person name="Deelstra H.J."/>
            <person name="Ortiz-Castellanos L."/>
            <person name="Li W."/>
            <person name="Sanchez-Alonso P."/>
            <person name="Schreier P.H."/>
            <person name="Hauser-Hahn I."/>
            <person name="Vaupel M."/>
            <person name="Koopmann E."/>
            <person name="Friedrich G."/>
            <person name="Voss H."/>
            <person name="Schluter T."/>
            <person name="Margolis J."/>
            <person name="Platt D."/>
            <person name="Swimmer C."/>
            <person name="Gnirke A."/>
            <person name="Chen F."/>
            <person name="Vysotskaia V."/>
            <person name="Mannhaupt G."/>
            <person name="Guldener U."/>
            <person name="Munsterkotter M."/>
            <person name="Haase D."/>
            <person name="Oesterheld M."/>
            <person name="Mewes H.W."/>
            <person name="Mauceli E.W."/>
            <person name="DeCaprio D."/>
            <person name="Wade C.M."/>
            <person name="Butler J."/>
            <person name="Young S."/>
            <person name="Jaffe D.B."/>
            <person name="Calvo S."/>
            <person name="Nusbaum C."/>
            <person name="Galagan J."/>
            <person name="Birren B.W."/>
        </authorList>
    </citation>
    <scope>NUCLEOTIDE SEQUENCE [LARGE SCALE GENOMIC DNA]</scope>
    <source>
        <strain evidence="3">DSM 14603 / FGSC 9021 / UM521</strain>
    </source>
</reference>
<protein>
    <submittedName>
        <fullName evidence="2">Uncharacterized protein</fullName>
    </submittedName>
</protein>
<dbReference type="InParanoid" id="A0A0D1DTS8"/>
<organism evidence="2 3">
    <name type="scientific">Mycosarcoma maydis</name>
    <name type="common">Corn smut fungus</name>
    <name type="synonym">Ustilago maydis</name>
    <dbReference type="NCBI Taxonomy" id="5270"/>
    <lineage>
        <taxon>Eukaryota</taxon>
        <taxon>Fungi</taxon>
        <taxon>Dikarya</taxon>
        <taxon>Basidiomycota</taxon>
        <taxon>Ustilaginomycotina</taxon>
        <taxon>Ustilaginomycetes</taxon>
        <taxon>Ustilaginales</taxon>
        <taxon>Ustilaginaceae</taxon>
        <taxon>Mycosarcoma</taxon>
    </lineage>
</organism>
<evidence type="ECO:0000256" key="1">
    <source>
        <dbReference type="SAM" id="MobiDB-lite"/>
    </source>
</evidence>
<keyword evidence="3" id="KW-1185">Reference proteome</keyword>
<gene>
    <name evidence="2" type="ORF">UMAG_04205</name>
</gene>
<name>A0A0D1DTS8_MYCMD</name>
<dbReference type="RefSeq" id="XP_011390688.1">
    <property type="nucleotide sequence ID" value="XM_011392386.1"/>
</dbReference>
<evidence type="ECO:0000313" key="3">
    <source>
        <dbReference type="Proteomes" id="UP000000561"/>
    </source>
</evidence>
<sequence>MFSEMHILNKGAAQSTDQPKNRAADDFDAFIRDCVRQTTGKEPTLRAASTNTVAFDPCSDEDQMKIGVQGLRLGERWGSMCLDYVLTSARLAAVTSTPSRAQNHSEYARRFDQDSGWRFHVANFRAASSRSTATHAGRFDEP</sequence>
<dbReference type="Proteomes" id="UP000000561">
    <property type="component" value="Chromosome 12"/>
</dbReference>
<dbReference type="AlphaFoldDB" id="A0A0D1DTS8"/>
<dbReference type="VEuPathDB" id="FungiDB:UMAG_04205"/>
<dbReference type="GeneID" id="23564459"/>
<dbReference type="EMBL" id="CM003151">
    <property type="protein sequence ID" value="KIS67704.1"/>
    <property type="molecule type" value="Genomic_DNA"/>
</dbReference>
<accession>A0A0D1DTS8</accession>